<accession>A0ACB5TMK5</accession>
<evidence type="ECO:0000313" key="1">
    <source>
        <dbReference type="EMBL" id="GME91694.1"/>
    </source>
</evidence>
<comment type="caution">
    <text evidence="1">The sequence shown here is derived from an EMBL/GenBank/DDBJ whole genome shotgun (WGS) entry which is preliminary data.</text>
</comment>
<keyword evidence="2" id="KW-1185">Reference proteome</keyword>
<proteinExistence type="predicted"/>
<dbReference type="Proteomes" id="UP001165101">
    <property type="component" value="Unassembled WGS sequence"/>
</dbReference>
<name>A0ACB5TMK5_CANBO</name>
<reference evidence="1" key="1">
    <citation type="submission" date="2023-04" db="EMBL/GenBank/DDBJ databases">
        <title>Candida boidinii NBRC 1967.</title>
        <authorList>
            <person name="Ichikawa N."/>
            <person name="Sato H."/>
            <person name="Tonouchi N."/>
        </authorList>
    </citation>
    <scope>NUCLEOTIDE SEQUENCE</scope>
    <source>
        <strain evidence="1">NBRC 1967</strain>
    </source>
</reference>
<dbReference type="EMBL" id="BSXV01001083">
    <property type="protein sequence ID" value="GME91694.1"/>
    <property type="molecule type" value="Genomic_DNA"/>
</dbReference>
<evidence type="ECO:0000313" key="2">
    <source>
        <dbReference type="Proteomes" id="UP001165101"/>
    </source>
</evidence>
<organism evidence="1 2">
    <name type="scientific">Candida boidinii</name>
    <name type="common">Yeast</name>
    <dbReference type="NCBI Taxonomy" id="5477"/>
    <lineage>
        <taxon>Eukaryota</taxon>
        <taxon>Fungi</taxon>
        <taxon>Dikarya</taxon>
        <taxon>Ascomycota</taxon>
        <taxon>Saccharomycotina</taxon>
        <taxon>Pichiomycetes</taxon>
        <taxon>Pichiales</taxon>
        <taxon>Pichiaceae</taxon>
        <taxon>Ogataea</taxon>
        <taxon>Ogataea/Candida clade</taxon>
    </lineage>
</organism>
<gene>
    <name evidence="1" type="ORF">Cboi01_000240500</name>
</gene>
<sequence>METEVESEDDRNEDDNDSVNDEEYEQGSNKFLSFTEIEELRQDSTTIHFQFNRLTGMFVQVLANRILYVNINDIENKTEIEFSQEILFAASVNNKVAISYRDAERNNHHMKTTILMLNTKNSFKSWQIPTSHVDFTESCDGDKSNFEETISALQPQVSHLMSTKSPTDFLECLTPDLLLCTQTYFEEEFEELKICLPSGVSFEEKYSKKFNLMLETAKRNNSEYIARTAQISMLKFVTSSSGEYLCIGEYTNRICFYQYSDMTDTFECVKIVQFETDDGFTVPHDISSLSEISPLGEFIVTSMNGSYKFISIQKKSMTCGFEASTIKVDDFPLKITSKKSNPNEFFLCGKSVWKLDTSISRYPKKIYVSETTDRSTYSIDLVDESIDEENGNSDNDFDSTEASFMANINNKLFRWDRFLSVRDDGIMQLYVPNKSVNNTRRINIFKTPLKLLSIENLNLITVIPKINEEKSKKISDYIIFADLSTKKLLNINYQDTKRDLPFGVSEKPLCISEWNPEYGDESYRQKNRNSKTTHKYSYILVGCVKKGSVMVYNGNQPTDENFSTESEGGNNEEIIANNGSGFIKSDIGTVKVFEISKHKNEITMKLAASWVVSDGPVFSVNQLSDGSIIYSSGCSLYHKTFRVEESVKKGCQFFQGTVVKKYISNITGINVLVKPPSRELVQFNPDVFDQCKITIVTERDPSEWIEYSKGRFFVGKNGKDTVNRSALCDALYFNEQSIIVSDKSQCTLSKIDHQNSFSFFTTSPHKLPYIPRILLCDARPIWNFRKTNRRMGDYEGNYEPRDNHMNLRMSYSEDAENDQEGKNDVESFIYDVEEYDKFESEFIPQDDDIMFSPYRFRNQFISYGLNGEIRLYTEAEGAEIERLQYACSRIAAIRNIIITRKNQSVRDELNKKVIESYSKIDTDHEINITSLDDGAIDIMGSKVMFSHESNCNELSRKYRQAPLIKGRFSSSDIGFGEKSKNNKLRNSFIFNVDYLKEIGIPYHAMDDLLNYGGF</sequence>
<protein>
    <submittedName>
        <fullName evidence="1">Unnamed protein product</fullName>
    </submittedName>
</protein>